<evidence type="ECO:0000256" key="1">
    <source>
        <dbReference type="SAM" id="MobiDB-lite"/>
    </source>
</evidence>
<accession>A0ABW6R9G6</accession>
<feature type="transmembrane region" description="Helical" evidence="2">
    <location>
        <begin position="48"/>
        <end position="72"/>
    </location>
</feature>
<evidence type="ECO:0000313" key="3">
    <source>
        <dbReference type="EMBL" id="MFF3337857.1"/>
    </source>
</evidence>
<feature type="region of interest" description="Disordered" evidence="1">
    <location>
        <begin position="193"/>
        <end position="228"/>
    </location>
</feature>
<keyword evidence="2" id="KW-1133">Transmembrane helix</keyword>
<organism evidence="3 4">
    <name type="scientific">Streptomyces flavidovirens</name>
    <dbReference type="NCBI Taxonomy" id="67298"/>
    <lineage>
        <taxon>Bacteria</taxon>
        <taxon>Bacillati</taxon>
        <taxon>Actinomycetota</taxon>
        <taxon>Actinomycetes</taxon>
        <taxon>Kitasatosporales</taxon>
        <taxon>Streptomycetaceae</taxon>
        <taxon>Streptomyces</taxon>
    </lineage>
</organism>
<keyword evidence="2" id="KW-0812">Transmembrane</keyword>
<evidence type="ECO:0008006" key="5">
    <source>
        <dbReference type="Google" id="ProtNLM"/>
    </source>
</evidence>
<reference evidence="3 4" key="1">
    <citation type="submission" date="2024-10" db="EMBL/GenBank/DDBJ databases">
        <title>The Natural Products Discovery Center: Release of the First 8490 Sequenced Strains for Exploring Actinobacteria Biosynthetic Diversity.</title>
        <authorList>
            <person name="Kalkreuter E."/>
            <person name="Kautsar S.A."/>
            <person name="Yang D."/>
            <person name="Bader C.D."/>
            <person name="Teijaro C.N."/>
            <person name="Fluegel L."/>
            <person name="Davis C.M."/>
            <person name="Simpson J.R."/>
            <person name="Lauterbach L."/>
            <person name="Steele A.D."/>
            <person name="Gui C."/>
            <person name="Meng S."/>
            <person name="Li G."/>
            <person name="Viehrig K."/>
            <person name="Ye F."/>
            <person name="Su P."/>
            <person name="Kiefer A.F."/>
            <person name="Nichols A."/>
            <person name="Cepeda A.J."/>
            <person name="Yan W."/>
            <person name="Fan B."/>
            <person name="Jiang Y."/>
            <person name="Adhikari A."/>
            <person name="Zheng C.-J."/>
            <person name="Schuster L."/>
            <person name="Cowan T.M."/>
            <person name="Smanski M.J."/>
            <person name="Chevrette M.G."/>
            <person name="De Carvalho L.P.S."/>
            <person name="Shen B."/>
        </authorList>
    </citation>
    <scope>NUCLEOTIDE SEQUENCE [LARGE SCALE GENOMIC DNA]</scope>
    <source>
        <strain evidence="3 4">NPDC003029</strain>
    </source>
</reference>
<evidence type="ECO:0000313" key="4">
    <source>
        <dbReference type="Proteomes" id="UP001601976"/>
    </source>
</evidence>
<feature type="compositionally biased region" description="Polar residues" evidence="1">
    <location>
        <begin position="198"/>
        <end position="207"/>
    </location>
</feature>
<comment type="caution">
    <text evidence="3">The sequence shown here is derived from an EMBL/GenBank/DDBJ whole genome shotgun (WGS) entry which is preliminary data.</text>
</comment>
<protein>
    <recommendedName>
        <fullName evidence="5">Secreted protein</fullName>
    </recommendedName>
</protein>
<keyword evidence="4" id="KW-1185">Reference proteome</keyword>
<sequence length="247" mass="27704">MKRVLTRITLALLTALAIAAYGLLLWKGPWWFDGGHLRHSNLQPADGVVITGFRTMLVALGAGAIAAAGVYYTHRKHKLEQEQFRHAQEQFDLTQRQFALAQEQFDLAQQQFQHTQEQAAHDRDKDRRAEELAREAQVTERYVEAIKLLASSTITERLGAIYSLERILLDSPKDRDTVLKVLAAFAREQDWEKHKQGQAGQTITTGYTFKRKVDPPPPDGSPSAPNDDVAAAAWVLSVHRDGAPRSD</sequence>
<gene>
    <name evidence="3" type="ORF">ACFYWW_03830</name>
</gene>
<dbReference type="Proteomes" id="UP001601976">
    <property type="component" value="Unassembled WGS sequence"/>
</dbReference>
<proteinExistence type="predicted"/>
<name>A0ABW6R9G6_9ACTN</name>
<evidence type="ECO:0000256" key="2">
    <source>
        <dbReference type="SAM" id="Phobius"/>
    </source>
</evidence>
<dbReference type="RefSeq" id="WP_387893750.1">
    <property type="nucleotide sequence ID" value="NZ_JBIAPK010000001.1"/>
</dbReference>
<keyword evidence="2" id="KW-0472">Membrane</keyword>
<dbReference type="EMBL" id="JBIAPK010000001">
    <property type="protein sequence ID" value="MFF3337857.1"/>
    <property type="molecule type" value="Genomic_DNA"/>
</dbReference>